<dbReference type="PANTHER" id="PTHR22893">
    <property type="entry name" value="NADH OXIDOREDUCTASE-RELATED"/>
    <property type="match status" value="1"/>
</dbReference>
<dbReference type="CDD" id="cd02933">
    <property type="entry name" value="OYE_like_FMN"/>
    <property type="match status" value="1"/>
</dbReference>
<sequence>MKTTAKLLAPLLVGGHEFRNRIAMAPMSRRRATGDAMPTDNMRIYYGQRAGAGLIIVENTAVAPNGVGYLRVPGIFSAAQQEIWKQITDEVHQQGGTIFLQLVHTGRIGHAANQQGLPTVSASGVAAAGEVGIPGGLHVPLPAPEMLTMAGAAAMVQAHVDAAIAAIAAGFDGVEIHGAHGFLPGQFLHPATNQRTDKYGGSIINRSRFLLDIMEGVADAIGKERTGLRLSPFSGLNDLPPYPEEVATHQYLAEELDKLGILYIHLSDQSVNGQPPIPYWYLQDIRERFHQLIILAGGYTPETAEARLQEGLADIIAFGRPFISNPDLVERIRYNLPLAPADPETFYQGGDTGLIDYPSYQIIRENCSMEDEMQPA</sequence>
<name>A0A327VVY3_9BACT</name>
<dbReference type="AlphaFoldDB" id="A0A327VVY3"/>
<dbReference type="GO" id="GO:0005829">
    <property type="term" value="C:cytosol"/>
    <property type="evidence" value="ECO:0007669"/>
    <property type="project" value="UniProtKB-ARBA"/>
</dbReference>
<evidence type="ECO:0000313" key="5">
    <source>
        <dbReference type="EMBL" id="RAJ79066.1"/>
    </source>
</evidence>
<dbReference type="FunFam" id="3.20.20.70:FF:000059">
    <property type="entry name" value="N-ethylmaleimide reductase, FMN-linked"/>
    <property type="match status" value="1"/>
</dbReference>
<evidence type="ECO:0000259" key="4">
    <source>
        <dbReference type="Pfam" id="PF00724"/>
    </source>
</evidence>
<evidence type="ECO:0000256" key="2">
    <source>
        <dbReference type="ARBA" id="ARBA00005979"/>
    </source>
</evidence>
<keyword evidence="3" id="KW-0560">Oxidoreductase</keyword>
<dbReference type="Pfam" id="PF00724">
    <property type="entry name" value="Oxidored_FMN"/>
    <property type="match status" value="1"/>
</dbReference>
<dbReference type="OrthoDB" id="9772736at2"/>
<dbReference type="Proteomes" id="UP000249819">
    <property type="component" value="Unassembled WGS sequence"/>
</dbReference>
<comment type="cofactor">
    <cofactor evidence="1">
        <name>FMN</name>
        <dbReference type="ChEBI" id="CHEBI:58210"/>
    </cofactor>
</comment>
<accession>A0A327VVY3</accession>
<dbReference type="GO" id="GO:0016628">
    <property type="term" value="F:oxidoreductase activity, acting on the CH-CH group of donors, NAD or NADP as acceptor"/>
    <property type="evidence" value="ECO:0007669"/>
    <property type="project" value="UniProtKB-ARBA"/>
</dbReference>
<proteinExistence type="inferred from homology"/>
<dbReference type="InterPro" id="IPR013785">
    <property type="entry name" value="Aldolase_TIM"/>
</dbReference>
<dbReference type="Gene3D" id="3.20.20.70">
    <property type="entry name" value="Aldolase class I"/>
    <property type="match status" value="1"/>
</dbReference>
<dbReference type="PANTHER" id="PTHR22893:SF91">
    <property type="entry name" value="NADPH DEHYDROGENASE 2-RELATED"/>
    <property type="match status" value="1"/>
</dbReference>
<evidence type="ECO:0000256" key="3">
    <source>
        <dbReference type="ARBA" id="ARBA00023002"/>
    </source>
</evidence>
<gene>
    <name evidence="5" type="ORF">CLV59_106126</name>
</gene>
<evidence type="ECO:0000256" key="1">
    <source>
        <dbReference type="ARBA" id="ARBA00001917"/>
    </source>
</evidence>
<comment type="similarity">
    <text evidence="2">Belongs to the NADH:flavin oxidoreductase/NADH oxidase family.</text>
</comment>
<feature type="domain" description="NADH:flavin oxidoreductase/NADH oxidase N-terminal" evidence="4">
    <location>
        <begin position="6"/>
        <end position="338"/>
    </location>
</feature>
<evidence type="ECO:0000313" key="6">
    <source>
        <dbReference type="Proteomes" id="UP000249819"/>
    </source>
</evidence>
<comment type="caution">
    <text evidence="5">The sequence shown here is derived from an EMBL/GenBank/DDBJ whole genome shotgun (WGS) entry which is preliminary data.</text>
</comment>
<dbReference type="SUPFAM" id="SSF51395">
    <property type="entry name" value="FMN-linked oxidoreductases"/>
    <property type="match status" value="1"/>
</dbReference>
<protein>
    <submittedName>
        <fullName evidence="5">N-ethylmaleimide reductase</fullName>
    </submittedName>
</protein>
<dbReference type="RefSeq" id="WP_111593825.1">
    <property type="nucleotide sequence ID" value="NZ_QLMA01000006.1"/>
</dbReference>
<dbReference type="InterPro" id="IPR001155">
    <property type="entry name" value="OxRdtase_FMN_N"/>
</dbReference>
<dbReference type="EMBL" id="QLMA01000006">
    <property type="protein sequence ID" value="RAJ79066.1"/>
    <property type="molecule type" value="Genomic_DNA"/>
</dbReference>
<reference evidence="5 6" key="1">
    <citation type="submission" date="2018-06" db="EMBL/GenBank/DDBJ databases">
        <title>Genomic Encyclopedia of Archaeal and Bacterial Type Strains, Phase II (KMG-II): from individual species to whole genera.</title>
        <authorList>
            <person name="Goeker M."/>
        </authorList>
    </citation>
    <scope>NUCLEOTIDE SEQUENCE [LARGE SCALE GENOMIC DNA]</scope>
    <source>
        <strain evidence="5 6">DSM 29821</strain>
    </source>
</reference>
<dbReference type="InterPro" id="IPR045247">
    <property type="entry name" value="Oye-like"/>
</dbReference>
<dbReference type="GO" id="GO:0010181">
    <property type="term" value="F:FMN binding"/>
    <property type="evidence" value="ECO:0007669"/>
    <property type="project" value="InterPro"/>
</dbReference>
<keyword evidence="6" id="KW-1185">Reference proteome</keyword>
<organism evidence="5 6">
    <name type="scientific">Chitinophaga dinghuensis</name>
    <dbReference type="NCBI Taxonomy" id="1539050"/>
    <lineage>
        <taxon>Bacteria</taxon>
        <taxon>Pseudomonadati</taxon>
        <taxon>Bacteroidota</taxon>
        <taxon>Chitinophagia</taxon>
        <taxon>Chitinophagales</taxon>
        <taxon>Chitinophagaceae</taxon>
        <taxon>Chitinophaga</taxon>
    </lineage>
</organism>